<comment type="caution">
    <text evidence="1">The sequence shown here is derived from an EMBL/GenBank/DDBJ whole genome shotgun (WGS) entry which is preliminary data.</text>
</comment>
<evidence type="ECO:0000313" key="1">
    <source>
        <dbReference type="EMBL" id="OAM15967.1"/>
    </source>
</evidence>
<name>A0A1A9RDV0_EIKCO</name>
<sequence length="366" mass="40610">MRISKKPRKSKQKTKMSFGSKGCLGVDITPTAINMVHLAGSVPGNLRLENYAIQPLPKGVIINGNIEDHDQLVSYLQQAYQQLGSSCKNVTAALPQALTNIQTITYDARSSDLPVDEFVELEASQTIGSDNLSYDFQVTAELQNGNVQEIVMAAAKRDDVDLRTDLFADADIPLSQLDVDTFAVVNAFSVWIDQFAPDLEHQKLAIFHVDEDQTKALILQNGNIVYKQETNFGNKQLTHNIQRQYKLSEDDAWSMRFKSNKPADFQGTVADHFNSQLTQEIQRVLQFYYTTVSSDYQDSVKHILISGCPFMQPFGLAKSVYAQTNISTQQVEPIASTQGGKQAETSKFNLESGQLTVAFGLAVRGL</sequence>
<organism evidence="1 2">
    <name type="scientific">Eikenella corrodens</name>
    <dbReference type="NCBI Taxonomy" id="539"/>
    <lineage>
        <taxon>Bacteria</taxon>
        <taxon>Pseudomonadati</taxon>
        <taxon>Pseudomonadota</taxon>
        <taxon>Betaproteobacteria</taxon>
        <taxon>Neisseriales</taxon>
        <taxon>Neisseriaceae</taxon>
        <taxon>Eikenella</taxon>
    </lineage>
</organism>
<gene>
    <name evidence="1" type="ORF">A7P85_07990</name>
</gene>
<protein>
    <submittedName>
        <fullName evidence="1">Pilus assembly protein PilM</fullName>
    </submittedName>
</protein>
<dbReference type="PANTHER" id="PTHR32432:SF3">
    <property type="entry name" value="ETHANOLAMINE UTILIZATION PROTEIN EUTJ"/>
    <property type="match status" value="1"/>
</dbReference>
<evidence type="ECO:0000313" key="2">
    <source>
        <dbReference type="Proteomes" id="UP000078003"/>
    </source>
</evidence>
<dbReference type="Pfam" id="PF11104">
    <property type="entry name" value="PilM_2"/>
    <property type="match status" value="1"/>
</dbReference>
<dbReference type="PANTHER" id="PTHR32432">
    <property type="entry name" value="CELL DIVISION PROTEIN FTSA-RELATED"/>
    <property type="match status" value="1"/>
</dbReference>
<dbReference type="AlphaFoldDB" id="A0A1A9RDV0"/>
<dbReference type="PIRSF" id="PIRSF019169">
    <property type="entry name" value="PilM"/>
    <property type="match status" value="1"/>
</dbReference>
<dbReference type="RefSeq" id="WP_064083883.1">
    <property type="nucleotide sequence ID" value="NZ_LXSF01000009.1"/>
</dbReference>
<dbReference type="NCBIfam" id="TIGR01175">
    <property type="entry name" value="pilM"/>
    <property type="match status" value="1"/>
</dbReference>
<dbReference type="Proteomes" id="UP000078003">
    <property type="component" value="Unassembled WGS sequence"/>
</dbReference>
<dbReference type="InterPro" id="IPR005883">
    <property type="entry name" value="PilM"/>
</dbReference>
<accession>A0A1A9RDV0</accession>
<dbReference type="EMBL" id="LXSF01000009">
    <property type="protein sequence ID" value="OAM15967.1"/>
    <property type="molecule type" value="Genomic_DNA"/>
</dbReference>
<dbReference type="InterPro" id="IPR050696">
    <property type="entry name" value="FtsA/MreB"/>
</dbReference>
<proteinExistence type="predicted"/>
<reference evidence="2" key="1">
    <citation type="submission" date="2016-05" db="EMBL/GenBank/DDBJ databases">
        <title>Draft genome of Corynebacterium afermentans subsp. afermentans LCDC 88199T.</title>
        <authorList>
            <person name="Bernier A.-M."/>
            <person name="Bernard K."/>
        </authorList>
    </citation>
    <scope>NUCLEOTIDE SEQUENCE [LARGE SCALE GENOMIC DNA]</scope>
    <source>
        <strain evidence="2">NML01-0328</strain>
    </source>
</reference>
<dbReference type="Gene3D" id="3.30.1490.300">
    <property type="match status" value="1"/>
</dbReference>
<dbReference type="Gene3D" id="3.30.420.40">
    <property type="match status" value="2"/>
</dbReference>